<gene>
    <name evidence="2" type="ORF">M431DRAFT_477724</name>
</gene>
<feature type="compositionally biased region" description="Acidic residues" evidence="1">
    <location>
        <begin position="76"/>
        <end position="85"/>
    </location>
</feature>
<accession>A0A2T4ANL5</accession>
<dbReference type="RefSeq" id="XP_024778185.1">
    <property type="nucleotide sequence ID" value="XM_024915600.1"/>
</dbReference>
<sequence length="108" mass="11928">MATNVDDADHNDSGSGSDSDSVDTIDFDNLDLDRFEDEDDEAAARLPPILLRRPLAWGAETNRKFVAILSLLEIPDSESDEENESWAECSSTLPLEIPNSDSDPDFQL</sequence>
<dbReference type="GeneID" id="36624169"/>
<dbReference type="Proteomes" id="UP000241690">
    <property type="component" value="Unassembled WGS sequence"/>
</dbReference>
<reference evidence="2 3" key="1">
    <citation type="submission" date="2016-07" db="EMBL/GenBank/DDBJ databases">
        <title>Multiple horizontal gene transfer events from other fungi enriched the ability of initially mycotrophic Trichoderma (Ascomycota) to feed on dead plant biomass.</title>
        <authorList>
            <consortium name="DOE Joint Genome Institute"/>
            <person name="Aerts A."/>
            <person name="Atanasova L."/>
            <person name="Chenthamara K."/>
            <person name="Zhang J."/>
            <person name="Grujic M."/>
            <person name="Henrissat B."/>
            <person name="Kuo A."/>
            <person name="Salamov A."/>
            <person name="Lipzen A."/>
            <person name="Labutti K."/>
            <person name="Barry K."/>
            <person name="Miao Y."/>
            <person name="Rahimi M.J."/>
            <person name="Shen Q."/>
            <person name="Grigoriev I.V."/>
            <person name="Kubicek C.P."/>
            <person name="Druzhinina I.S."/>
        </authorList>
    </citation>
    <scope>NUCLEOTIDE SEQUENCE [LARGE SCALE GENOMIC DNA]</scope>
    <source>
        <strain evidence="2 3">CBS 226.95</strain>
    </source>
</reference>
<name>A0A2T4ANL5_TRIHA</name>
<keyword evidence="3" id="KW-1185">Reference proteome</keyword>
<evidence type="ECO:0000256" key="1">
    <source>
        <dbReference type="SAM" id="MobiDB-lite"/>
    </source>
</evidence>
<protein>
    <submittedName>
        <fullName evidence="2">Uncharacterized protein</fullName>
    </submittedName>
</protein>
<dbReference type="EMBL" id="KZ679676">
    <property type="protein sequence ID" value="PTB58508.1"/>
    <property type="molecule type" value="Genomic_DNA"/>
</dbReference>
<organism evidence="2 3">
    <name type="scientific">Trichoderma harzianum CBS 226.95</name>
    <dbReference type="NCBI Taxonomy" id="983964"/>
    <lineage>
        <taxon>Eukaryota</taxon>
        <taxon>Fungi</taxon>
        <taxon>Dikarya</taxon>
        <taxon>Ascomycota</taxon>
        <taxon>Pezizomycotina</taxon>
        <taxon>Sordariomycetes</taxon>
        <taxon>Hypocreomycetidae</taxon>
        <taxon>Hypocreales</taxon>
        <taxon>Hypocreaceae</taxon>
        <taxon>Trichoderma</taxon>
    </lineage>
</organism>
<evidence type="ECO:0000313" key="2">
    <source>
        <dbReference type="EMBL" id="PTB58508.1"/>
    </source>
</evidence>
<evidence type="ECO:0000313" key="3">
    <source>
        <dbReference type="Proteomes" id="UP000241690"/>
    </source>
</evidence>
<feature type="region of interest" description="Disordered" evidence="1">
    <location>
        <begin position="76"/>
        <end position="108"/>
    </location>
</feature>
<dbReference type="AlphaFoldDB" id="A0A2T4ANL5"/>
<feature type="region of interest" description="Disordered" evidence="1">
    <location>
        <begin position="1"/>
        <end position="25"/>
    </location>
</feature>
<proteinExistence type="predicted"/>